<keyword evidence="1" id="KW-0472">Membrane</keyword>
<dbReference type="EMBL" id="CM017706">
    <property type="protein sequence ID" value="TYG65065.1"/>
    <property type="molecule type" value="Genomic_DNA"/>
</dbReference>
<keyword evidence="1" id="KW-1133">Transmembrane helix</keyword>
<keyword evidence="3" id="KW-1185">Reference proteome</keyword>
<name>A0A5D2C9Q5_GOSDA</name>
<sequence>MGCHRTVCHYCFKCRLHMVCNMVVCLKSALLRPLAVIAIHYLPHRLGTPSAPFFLFSIFCPQHFLLHFPFFSIDCRGKNIFFFSFYSFHSSLIWNILQVDRQA</sequence>
<keyword evidence="1" id="KW-0812">Transmembrane</keyword>
<dbReference type="Proteomes" id="UP000323506">
    <property type="component" value="Chromosome D06"/>
</dbReference>
<evidence type="ECO:0000313" key="2">
    <source>
        <dbReference type="EMBL" id="TYG65065.1"/>
    </source>
</evidence>
<proteinExistence type="predicted"/>
<evidence type="ECO:0000313" key="3">
    <source>
        <dbReference type="Proteomes" id="UP000323506"/>
    </source>
</evidence>
<protein>
    <submittedName>
        <fullName evidence="2">Uncharacterized protein</fullName>
    </submittedName>
</protein>
<evidence type="ECO:0000256" key="1">
    <source>
        <dbReference type="SAM" id="Phobius"/>
    </source>
</evidence>
<gene>
    <name evidence="2" type="ORF">ES288_D06G155100v1</name>
</gene>
<reference evidence="2 3" key="1">
    <citation type="submission" date="2019-06" db="EMBL/GenBank/DDBJ databases">
        <title>WGS assembly of Gossypium darwinii.</title>
        <authorList>
            <person name="Chen Z.J."/>
            <person name="Sreedasyam A."/>
            <person name="Ando A."/>
            <person name="Song Q."/>
            <person name="De L."/>
            <person name="Hulse-Kemp A."/>
            <person name="Ding M."/>
            <person name="Ye W."/>
            <person name="Kirkbride R."/>
            <person name="Jenkins J."/>
            <person name="Plott C."/>
            <person name="Lovell J."/>
            <person name="Lin Y.-M."/>
            <person name="Vaughn R."/>
            <person name="Liu B."/>
            <person name="Li W."/>
            <person name="Simpson S."/>
            <person name="Scheffler B."/>
            <person name="Saski C."/>
            <person name="Grover C."/>
            <person name="Hu G."/>
            <person name="Conover J."/>
            <person name="Carlson J."/>
            <person name="Shu S."/>
            <person name="Boston L."/>
            <person name="Williams M."/>
            <person name="Peterson D."/>
            <person name="Mcgee K."/>
            <person name="Jones D."/>
            <person name="Wendel J."/>
            <person name="Stelly D."/>
            <person name="Grimwood J."/>
            <person name="Schmutz J."/>
        </authorList>
    </citation>
    <scope>NUCLEOTIDE SEQUENCE [LARGE SCALE GENOMIC DNA]</scope>
    <source>
        <strain evidence="2">1808015.09</strain>
    </source>
</reference>
<accession>A0A5D2C9Q5</accession>
<feature type="transmembrane region" description="Helical" evidence="1">
    <location>
        <begin position="53"/>
        <end position="73"/>
    </location>
</feature>
<feature type="transmembrane region" description="Helical" evidence="1">
    <location>
        <begin position="19"/>
        <end position="41"/>
    </location>
</feature>
<organism evidence="2 3">
    <name type="scientific">Gossypium darwinii</name>
    <name type="common">Darwin's cotton</name>
    <name type="synonym">Gossypium barbadense var. darwinii</name>
    <dbReference type="NCBI Taxonomy" id="34276"/>
    <lineage>
        <taxon>Eukaryota</taxon>
        <taxon>Viridiplantae</taxon>
        <taxon>Streptophyta</taxon>
        <taxon>Embryophyta</taxon>
        <taxon>Tracheophyta</taxon>
        <taxon>Spermatophyta</taxon>
        <taxon>Magnoliopsida</taxon>
        <taxon>eudicotyledons</taxon>
        <taxon>Gunneridae</taxon>
        <taxon>Pentapetalae</taxon>
        <taxon>rosids</taxon>
        <taxon>malvids</taxon>
        <taxon>Malvales</taxon>
        <taxon>Malvaceae</taxon>
        <taxon>Malvoideae</taxon>
        <taxon>Gossypium</taxon>
    </lineage>
</organism>
<dbReference type="AlphaFoldDB" id="A0A5D2C9Q5"/>
<feature type="transmembrane region" description="Helical" evidence="1">
    <location>
        <begin position="80"/>
        <end position="97"/>
    </location>
</feature>